<comment type="subunit">
    <text evidence="5">Self-interacts. Interacts with FtsZ.</text>
</comment>
<feature type="compositionally biased region" description="Acidic residues" evidence="6">
    <location>
        <begin position="426"/>
        <end position="454"/>
    </location>
</feature>
<dbReference type="PIRSF" id="PIRSF003101">
    <property type="entry name" value="FtsA"/>
    <property type="match status" value="1"/>
</dbReference>
<dbReference type="Gene3D" id="3.30.420.40">
    <property type="match status" value="2"/>
</dbReference>
<name>A0ABW5WU97_9STAP</name>
<evidence type="ECO:0000256" key="2">
    <source>
        <dbReference type="ARBA" id="ARBA00022618"/>
    </source>
</evidence>
<dbReference type="Pfam" id="PF14450">
    <property type="entry name" value="FtsA"/>
    <property type="match status" value="1"/>
</dbReference>
<keyword evidence="9" id="KW-1185">Reference proteome</keyword>
<evidence type="ECO:0000313" key="8">
    <source>
        <dbReference type="EMBL" id="MFD2829818.1"/>
    </source>
</evidence>
<keyword evidence="4 5" id="KW-0131">Cell cycle</keyword>
<comment type="caution">
    <text evidence="8">The sequence shown here is derived from an EMBL/GenBank/DDBJ whole genome shotgun (WGS) entry which is preliminary data.</text>
</comment>
<reference evidence="9" key="1">
    <citation type="journal article" date="2019" name="Int. J. Syst. Evol. Microbiol.">
        <title>The Global Catalogue of Microorganisms (GCM) 10K type strain sequencing project: providing services to taxonomists for standard genome sequencing and annotation.</title>
        <authorList>
            <consortium name="The Broad Institute Genomics Platform"/>
            <consortium name="The Broad Institute Genome Sequencing Center for Infectious Disease"/>
            <person name="Wu L."/>
            <person name="Ma J."/>
        </authorList>
    </citation>
    <scope>NUCLEOTIDE SEQUENCE [LARGE SCALE GENOMIC DNA]</scope>
    <source>
        <strain evidence="9">KCTC 33575</strain>
    </source>
</reference>
<dbReference type="Gene3D" id="3.30.1490.110">
    <property type="match status" value="1"/>
</dbReference>
<dbReference type="SMART" id="SM00842">
    <property type="entry name" value="FtsA"/>
    <property type="match status" value="1"/>
</dbReference>
<evidence type="ECO:0000256" key="5">
    <source>
        <dbReference type="HAMAP-Rule" id="MF_02033"/>
    </source>
</evidence>
<feature type="compositionally biased region" description="Basic and acidic residues" evidence="6">
    <location>
        <begin position="415"/>
        <end position="425"/>
    </location>
</feature>
<feature type="domain" description="SHS2" evidence="7">
    <location>
        <begin position="6"/>
        <end position="194"/>
    </location>
</feature>
<accession>A0ABW5WU97</accession>
<dbReference type="NCBIfam" id="TIGR01174">
    <property type="entry name" value="ftsA"/>
    <property type="match status" value="1"/>
</dbReference>
<evidence type="ECO:0000259" key="7">
    <source>
        <dbReference type="SMART" id="SM00842"/>
    </source>
</evidence>
<feature type="compositionally biased region" description="Basic and acidic residues" evidence="6">
    <location>
        <begin position="455"/>
        <end position="473"/>
    </location>
</feature>
<comment type="subcellular location">
    <subcellularLocation>
        <location evidence="5">Cell membrane</location>
        <topology evidence="5">Peripheral membrane protein</topology>
        <orientation evidence="5">Cytoplasmic side</orientation>
    </subcellularLocation>
    <text evidence="5">Localizes to the Z ring in an FtsZ-dependent manner. Targeted to the membrane through a conserved C-terminal amphipathic helix.</text>
</comment>
<evidence type="ECO:0000313" key="9">
    <source>
        <dbReference type="Proteomes" id="UP001597519"/>
    </source>
</evidence>
<dbReference type="InterPro" id="IPR043129">
    <property type="entry name" value="ATPase_NBD"/>
</dbReference>
<dbReference type="RefSeq" id="WP_377772164.1">
    <property type="nucleotide sequence ID" value="NZ_JBHUOQ010000001.1"/>
</dbReference>
<dbReference type="InterPro" id="IPR003494">
    <property type="entry name" value="SHS2_FtsA"/>
</dbReference>
<proteinExistence type="inferred from homology"/>
<keyword evidence="3 5" id="KW-0472">Membrane</keyword>
<sequence length="488" mass="54560">MKEHYYVALDIGSSSVKAIVGEKFHEGVNIIGTGQTFTDGISKGMIRDYDLARSAINDTIKKASISSGVEIDEVFLKMPVTDTALRFSEESLRFGGESTEINGEHIEELLENIRNREMADEREVVTVYPRHFVVDELHEVVDPKEMIATQSLSVEAGTLLTNRTVLINTVKCVEDTGLTVLDVYSDAVNYSHVLSESEIELGSVVIDIGAELTQFAYYERGSLKYASSIPVGGKNVTNDLAQAFNTSHEAAEKAKTQYGHAFYEHANDTDIIRLPQNDSGEDIEVTPKDLADIIELRIEEIFNSVFERLYQSGIAKVSGGFVITGGTANILGIKELLQDIVTEKVRVHIPNQMGARKPEFSSAISTVASGIMFDELLEYVTIDNYGAAPEQYASESSDNKDSNFFSGLFTQRKEKNESELQREETFVEEEPVKEEPSETEEVVQDVDYQEYTYDDDAKVTDENRESARQKEPQDFGTKMKKIFKNLFE</sequence>
<evidence type="ECO:0000256" key="1">
    <source>
        <dbReference type="ARBA" id="ARBA00022475"/>
    </source>
</evidence>
<comment type="function">
    <text evidence="5">Cell division protein that is involved in the assembly of the Z ring. May serve as a membrane anchor for the Z ring.</text>
</comment>
<keyword evidence="2 5" id="KW-0132">Cell division</keyword>
<keyword evidence="1 5" id="KW-1003">Cell membrane</keyword>
<dbReference type="EMBL" id="JBHUOQ010000001">
    <property type="protein sequence ID" value="MFD2829818.1"/>
    <property type="molecule type" value="Genomic_DNA"/>
</dbReference>
<dbReference type="PANTHER" id="PTHR32432">
    <property type="entry name" value="CELL DIVISION PROTEIN FTSA-RELATED"/>
    <property type="match status" value="1"/>
</dbReference>
<dbReference type="HAMAP" id="MF_02033">
    <property type="entry name" value="FtsA"/>
    <property type="match status" value="1"/>
</dbReference>
<evidence type="ECO:0000256" key="4">
    <source>
        <dbReference type="ARBA" id="ARBA00023306"/>
    </source>
</evidence>
<evidence type="ECO:0000256" key="6">
    <source>
        <dbReference type="SAM" id="MobiDB-lite"/>
    </source>
</evidence>
<dbReference type="Pfam" id="PF02491">
    <property type="entry name" value="SHS2_FTSA"/>
    <property type="match status" value="1"/>
</dbReference>
<organism evidence="8 9">
    <name type="scientific">Corticicoccus populi</name>
    <dbReference type="NCBI Taxonomy" id="1812821"/>
    <lineage>
        <taxon>Bacteria</taxon>
        <taxon>Bacillati</taxon>
        <taxon>Bacillota</taxon>
        <taxon>Bacilli</taxon>
        <taxon>Bacillales</taxon>
        <taxon>Staphylococcaceae</taxon>
        <taxon>Corticicoccus</taxon>
    </lineage>
</organism>
<comment type="similarity">
    <text evidence="5">Belongs to the FtsA/MreB family.</text>
</comment>
<evidence type="ECO:0000256" key="3">
    <source>
        <dbReference type="ARBA" id="ARBA00023136"/>
    </source>
</evidence>
<dbReference type="InterPro" id="IPR020823">
    <property type="entry name" value="Cell_div_FtsA"/>
</dbReference>
<dbReference type="PANTHER" id="PTHR32432:SF4">
    <property type="entry name" value="CELL DIVISION PROTEIN FTSA"/>
    <property type="match status" value="1"/>
</dbReference>
<dbReference type="CDD" id="cd24048">
    <property type="entry name" value="ASKHA_NBD_FtsA"/>
    <property type="match status" value="1"/>
</dbReference>
<dbReference type="InterPro" id="IPR050696">
    <property type="entry name" value="FtsA/MreB"/>
</dbReference>
<dbReference type="Proteomes" id="UP001597519">
    <property type="component" value="Unassembled WGS sequence"/>
</dbReference>
<protein>
    <recommendedName>
        <fullName evidence="5">Cell division protein FtsA</fullName>
    </recommendedName>
</protein>
<gene>
    <name evidence="5 8" type="primary">ftsA</name>
    <name evidence="8" type="ORF">ACFSX4_05005</name>
</gene>
<dbReference type="SUPFAM" id="SSF53067">
    <property type="entry name" value="Actin-like ATPase domain"/>
    <property type="match status" value="2"/>
</dbReference>
<dbReference type="GO" id="GO:0051301">
    <property type="term" value="P:cell division"/>
    <property type="evidence" value="ECO:0007669"/>
    <property type="project" value="UniProtKB-KW"/>
</dbReference>
<feature type="region of interest" description="Disordered" evidence="6">
    <location>
        <begin position="415"/>
        <end position="475"/>
    </location>
</feature>